<evidence type="ECO:0000313" key="9">
    <source>
        <dbReference type="EMBL" id="TPV34101.1"/>
    </source>
</evidence>
<reference evidence="9 10" key="1">
    <citation type="submission" date="2019-06" db="EMBL/GenBank/DDBJ databases">
        <title>Flavobacteriaceae Paucihalobacterium erythroidium CWB-1, complete genome.</title>
        <authorList>
            <person name="Wu S."/>
        </authorList>
    </citation>
    <scope>NUCLEOTIDE SEQUENCE [LARGE SCALE GENOMIC DNA]</scope>
    <source>
        <strain evidence="9 10">CWB-1</strain>
    </source>
</reference>
<evidence type="ECO:0000256" key="7">
    <source>
        <dbReference type="ARBA" id="ARBA00023237"/>
    </source>
</evidence>
<evidence type="ECO:0000256" key="2">
    <source>
        <dbReference type="ARBA" id="ARBA00008163"/>
    </source>
</evidence>
<accession>A0A506PJX8</accession>
<feature type="chain" id="PRO_5021501144" evidence="8">
    <location>
        <begin position="20"/>
        <end position="506"/>
    </location>
</feature>
<evidence type="ECO:0000256" key="3">
    <source>
        <dbReference type="ARBA" id="ARBA00022452"/>
    </source>
</evidence>
<dbReference type="RefSeq" id="WP_140989998.1">
    <property type="nucleotide sequence ID" value="NZ_VHIQ01000003.1"/>
</dbReference>
<dbReference type="PANTHER" id="PTHR35093">
    <property type="entry name" value="OUTER MEMBRANE PROTEIN NMB0088-RELATED"/>
    <property type="match status" value="1"/>
</dbReference>
<keyword evidence="4" id="KW-0812">Transmembrane</keyword>
<evidence type="ECO:0000256" key="4">
    <source>
        <dbReference type="ARBA" id="ARBA00022692"/>
    </source>
</evidence>
<keyword evidence="7" id="KW-0998">Cell outer membrane</keyword>
<dbReference type="SUPFAM" id="SSF56935">
    <property type="entry name" value="Porins"/>
    <property type="match status" value="1"/>
</dbReference>
<dbReference type="Pfam" id="PF03349">
    <property type="entry name" value="Toluene_X"/>
    <property type="match status" value="1"/>
</dbReference>
<evidence type="ECO:0000256" key="1">
    <source>
        <dbReference type="ARBA" id="ARBA00004571"/>
    </source>
</evidence>
<protein>
    <submittedName>
        <fullName evidence="9">Transporter</fullName>
    </submittedName>
</protein>
<evidence type="ECO:0000256" key="8">
    <source>
        <dbReference type="SAM" id="SignalP"/>
    </source>
</evidence>
<comment type="similarity">
    <text evidence="2">Belongs to the OmpP1/FadL family.</text>
</comment>
<gene>
    <name evidence="9" type="ORF">FJ651_08065</name>
</gene>
<proteinExistence type="inferred from homology"/>
<organism evidence="9 10">
    <name type="scientific">Paucihalobacter ruber</name>
    <dbReference type="NCBI Taxonomy" id="2567861"/>
    <lineage>
        <taxon>Bacteria</taxon>
        <taxon>Pseudomonadati</taxon>
        <taxon>Bacteroidota</taxon>
        <taxon>Flavobacteriia</taxon>
        <taxon>Flavobacteriales</taxon>
        <taxon>Flavobacteriaceae</taxon>
        <taxon>Paucihalobacter</taxon>
    </lineage>
</organism>
<dbReference type="Proteomes" id="UP000317332">
    <property type="component" value="Unassembled WGS sequence"/>
</dbReference>
<name>A0A506PJX8_9FLAO</name>
<evidence type="ECO:0000256" key="5">
    <source>
        <dbReference type="ARBA" id="ARBA00022729"/>
    </source>
</evidence>
<dbReference type="EMBL" id="VHIQ01000003">
    <property type="protein sequence ID" value="TPV34101.1"/>
    <property type="molecule type" value="Genomic_DNA"/>
</dbReference>
<keyword evidence="5 8" id="KW-0732">Signal</keyword>
<dbReference type="GO" id="GO:0015483">
    <property type="term" value="F:long-chain fatty acid transporting porin activity"/>
    <property type="evidence" value="ECO:0007669"/>
    <property type="project" value="TreeGrafter"/>
</dbReference>
<evidence type="ECO:0000313" key="10">
    <source>
        <dbReference type="Proteomes" id="UP000317332"/>
    </source>
</evidence>
<dbReference type="AlphaFoldDB" id="A0A506PJX8"/>
<dbReference type="InterPro" id="IPR005017">
    <property type="entry name" value="OMPP1/FadL/TodX"/>
</dbReference>
<dbReference type="OrthoDB" id="9765571at2"/>
<comment type="subcellular location">
    <subcellularLocation>
        <location evidence="1">Cell outer membrane</location>
        <topology evidence="1">Multi-pass membrane protein</topology>
    </subcellularLocation>
</comment>
<keyword evidence="10" id="KW-1185">Reference proteome</keyword>
<comment type="caution">
    <text evidence="9">The sequence shown here is derived from an EMBL/GenBank/DDBJ whole genome shotgun (WGS) entry which is preliminary data.</text>
</comment>
<dbReference type="GO" id="GO:0009279">
    <property type="term" value="C:cell outer membrane"/>
    <property type="evidence" value="ECO:0007669"/>
    <property type="project" value="UniProtKB-SubCell"/>
</dbReference>
<dbReference type="Gene3D" id="2.40.160.60">
    <property type="entry name" value="Outer membrane protein transport protein (OMPP1/FadL/TodX)"/>
    <property type="match status" value="2"/>
</dbReference>
<evidence type="ECO:0000256" key="6">
    <source>
        <dbReference type="ARBA" id="ARBA00023136"/>
    </source>
</evidence>
<keyword evidence="6" id="KW-0472">Membrane</keyword>
<feature type="signal peptide" evidence="8">
    <location>
        <begin position="1"/>
        <end position="19"/>
    </location>
</feature>
<keyword evidence="3" id="KW-1134">Transmembrane beta strand</keyword>
<sequence length="506" mass="56127">MKNKFVLVLVLGITATTVAQDLSDALRYSMDNIQGTARFRAMGGAFGALGGDFSAVSLNPAGSAVFATSQAGFTLSMLNNKNETQYFNGFTSETDSKFDLNQGGAVFVFQNTNSNSGWNKFTLGLGYDKTGDFNNNWSAVGTNTRSIDRYFLAYADGRRLDEISVLPGETFSEAYRDIGQTFGFGHQQAFLGFESFIIDPVVDADDNTSYVSNIAAGNFNQQNVLNSRGYNGKFTFNFAGQYRDQLYIGANINTHFLNYERSTFFSETNNNQGSLVNSVNFENNLFTTGAGFSFQLGTILKLSDGMRLGFSYDSPTWYRINEETSQAIRTVRNENGNNIALTIDPSVINVYEAYRLKSPGRITASAAYVFGSSGLISFDFSRKDYSNAEFRPVSDSFFSAQNELIRRNLTVSNTFRIGGEYRIKQATLRGGYRFEGSPYSDDTNFMGDLNAYSLGFGYNFGNFKLDLAYEYTSRLFGEQLFSVGLTDQAFVDATNNNIFMTVTFNL</sequence>
<dbReference type="PANTHER" id="PTHR35093:SF8">
    <property type="entry name" value="OUTER MEMBRANE PROTEIN NMB0088-RELATED"/>
    <property type="match status" value="1"/>
</dbReference>